<evidence type="ECO:0008006" key="5">
    <source>
        <dbReference type="Google" id="ProtNLM"/>
    </source>
</evidence>
<gene>
    <name evidence="3" type="ORF">HYH03_010099</name>
</gene>
<sequence length="598" mass="63866">MAATSPPAAHPTLCDLLHHLPSDIRRALFDQLDKHDCCDARLACSALRTLVDEHVSRLEVSVGNDEQTVLFGKDGAWLKRWPNCRSLVVEISDAEPEQVLLLFAGLPPAAGIIDLELQGTRGWNTRTLSGVALVAILRCVPNLERLTLGDTVATPDSYLERSLASSAFSPLRCLRKLTLQHSAWVACLPECLSQLSSLKVGLDEQWREEIPDALARLTALKKLELEGEDYVSVLDTDDVSLIMDAAVPSLETLRMRPWEPIQECGFLAEVACQFRGGLLTCVAVEAPDGAEDGLTHAELLHYLAGALLSCRTLGPRLGRLELKLKLCVAAAARDTDPAAAELLARCDTVDLKDMELVEGLSTAAVLEAVRHYGLPRRLVFDVAGRWSSLQLRREGPPPSQPKARPPGPLPAPLPLPALLERAVGRMAATPGPTGQGPWGPPFLVLRGSAVRELLADPTALHAWALQLAEKVAAGGRGPAAVGGRVHGYRPLPSAGAVILECGTGAAANAATKAARQLAGAGGGGRCPAARVLEAIQTRLDTYQAAVQVLQALWDGEEEGGPGPATGSREGELARLRWLLETWEGLEGLPEEVELDSDD</sequence>
<comment type="subcellular location">
    <subcellularLocation>
        <location evidence="1">Cytoplasm</location>
        <location evidence="1">Cytoskeleton</location>
        <location evidence="1">Cilium axoneme</location>
    </subcellularLocation>
</comment>
<dbReference type="AlphaFoldDB" id="A0A835XWJ1"/>
<dbReference type="SUPFAM" id="SSF52047">
    <property type="entry name" value="RNI-like"/>
    <property type="match status" value="1"/>
</dbReference>
<feature type="region of interest" description="Disordered" evidence="2">
    <location>
        <begin position="391"/>
        <end position="411"/>
    </location>
</feature>
<dbReference type="InterPro" id="IPR032675">
    <property type="entry name" value="LRR_dom_sf"/>
</dbReference>
<dbReference type="Gene3D" id="3.80.10.10">
    <property type="entry name" value="Ribonuclease Inhibitor"/>
    <property type="match status" value="1"/>
</dbReference>
<keyword evidence="4" id="KW-1185">Reference proteome</keyword>
<reference evidence="3" key="1">
    <citation type="journal article" date="2020" name="bioRxiv">
        <title>Comparative genomics of Chlamydomonas.</title>
        <authorList>
            <person name="Craig R.J."/>
            <person name="Hasan A.R."/>
            <person name="Ness R.W."/>
            <person name="Keightley P.D."/>
        </authorList>
    </citation>
    <scope>NUCLEOTIDE SEQUENCE</scope>
    <source>
        <strain evidence="3">CCAP 11/70</strain>
    </source>
</reference>
<organism evidence="3 4">
    <name type="scientific">Edaphochlamys debaryana</name>
    <dbReference type="NCBI Taxonomy" id="47281"/>
    <lineage>
        <taxon>Eukaryota</taxon>
        <taxon>Viridiplantae</taxon>
        <taxon>Chlorophyta</taxon>
        <taxon>core chlorophytes</taxon>
        <taxon>Chlorophyceae</taxon>
        <taxon>CS clade</taxon>
        <taxon>Chlamydomonadales</taxon>
        <taxon>Chlamydomonadales incertae sedis</taxon>
        <taxon>Edaphochlamys</taxon>
    </lineage>
</organism>
<feature type="compositionally biased region" description="Pro residues" evidence="2">
    <location>
        <begin position="396"/>
        <end position="411"/>
    </location>
</feature>
<proteinExistence type="predicted"/>
<evidence type="ECO:0000256" key="1">
    <source>
        <dbReference type="ARBA" id="ARBA00004430"/>
    </source>
</evidence>
<protein>
    <recommendedName>
        <fullName evidence="5">F-box domain-containing protein</fullName>
    </recommendedName>
</protein>
<dbReference type="GO" id="GO:0005930">
    <property type="term" value="C:axoneme"/>
    <property type="evidence" value="ECO:0007669"/>
    <property type="project" value="UniProtKB-SubCell"/>
</dbReference>
<evidence type="ECO:0000313" key="3">
    <source>
        <dbReference type="EMBL" id="KAG2491523.1"/>
    </source>
</evidence>
<accession>A0A835XWJ1</accession>
<comment type="caution">
    <text evidence="3">The sequence shown here is derived from an EMBL/GenBank/DDBJ whole genome shotgun (WGS) entry which is preliminary data.</text>
</comment>
<dbReference type="Proteomes" id="UP000612055">
    <property type="component" value="Unassembled WGS sequence"/>
</dbReference>
<name>A0A835XWJ1_9CHLO</name>
<dbReference type="EMBL" id="JAEHOE010000052">
    <property type="protein sequence ID" value="KAG2491523.1"/>
    <property type="molecule type" value="Genomic_DNA"/>
</dbReference>
<evidence type="ECO:0000256" key="2">
    <source>
        <dbReference type="SAM" id="MobiDB-lite"/>
    </source>
</evidence>
<evidence type="ECO:0000313" key="4">
    <source>
        <dbReference type="Proteomes" id="UP000612055"/>
    </source>
</evidence>